<reference evidence="3 4" key="1">
    <citation type="journal article" date="2011" name="J. Bacteriol.">
        <title>Genome Sequence of an Ammonia-Oxidizing Soil Archaeon, "Candidatus Nitrosoarchaeum koreensis" MY1.</title>
        <authorList>
            <person name="Kim B.K."/>
            <person name="Jung M.Y."/>
            <person name="Yu D.S."/>
            <person name="Park S.J."/>
            <person name="Oh T.K."/>
            <person name="Rhee S.K."/>
            <person name="Kim J.F."/>
        </authorList>
    </citation>
    <scope>NUCLEOTIDE SEQUENCE [LARGE SCALE GENOMIC DNA]</scope>
    <source>
        <strain evidence="3 4">MY1</strain>
    </source>
</reference>
<dbReference type="PANTHER" id="PTHR30349:SF87">
    <property type="entry name" value="TRANSPOSASE A"/>
    <property type="match status" value="1"/>
</dbReference>
<name>F9CZ69_9ARCH</name>
<dbReference type="GO" id="GO:0003677">
    <property type="term" value="F:DNA binding"/>
    <property type="evidence" value="ECO:0007669"/>
    <property type="project" value="InterPro"/>
</dbReference>
<dbReference type="EMBL" id="AFPU01000001">
    <property type="protein sequence ID" value="EGP94227.1"/>
    <property type="molecule type" value="Genomic_DNA"/>
</dbReference>
<evidence type="ECO:0000313" key="4">
    <source>
        <dbReference type="Proteomes" id="UP000004440"/>
    </source>
</evidence>
<evidence type="ECO:0000256" key="1">
    <source>
        <dbReference type="ARBA" id="ARBA00023172"/>
    </source>
</evidence>
<dbReference type="STRING" id="1001994.MY1_1472"/>
<dbReference type="RefSeq" id="WP_007551168.1">
    <property type="nucleotide sequence ID" value="NZ_AFPU01000001.1"/>
</dbReference>
<sequence length="372" mass="42980">MPKLQPEKPTSDIYSYDIQIQGIFRRIENDLPKNTVELIHKYDRVMINTSKAKGTRRKHLQTLYILSKLVEKEWSQVTKDDIDILVSKIMEQFAESNGQESNYSYDHKKVLKIFFRWFKLGSRELNDVGDPEETKKVKLGKIRDKIVREDLITDEDREKLLLGCSGSLRDRALIDVQCEAGTRPGELLTLKIKHVKFDEYGAIIHVDGKTGARPVRLIRSTPNLSLWMDSHPLKESPNAPLWINMSKRDFGKQLSAASARQIVKKVCEKTKISKRIYLNLFRHSEATNSARFLTEAQLKKRHGWSSVSRMPARYVHLVDADVDEAILRHNGIVTKDKEITNMPKICHICKRSCRIDCKIRVNQKTSHIASYV</sequence>
<dbReference type="InterPro" id="IPR002104">
    <property type="entry name" value="Integrase_catalytic"/>
</dbReference>
<dbReference type="GO" id="GO:0015074">
    <property type="term" value="P:DNA integration"/>
    <property type="evidence" value="ECO:0007669"/>
    <property type="project" value="InterPro"/>
</dbReference>
<evidence type="ECO:0000259" key="2">
    <source>
        <dbReference type="PROSITE" id="PS51898"/>
    </source>
</evidence>
<dbReference type="PROSITE" id="PS51898">
    <property type="entry name" value="TYR_RECOMBINASE"/>
    <property type="match status" value="1"/>
</dbReference>
<dbReference type="SUPFAM" id="SSF56349">
    <property type="entry name" value="DNA breaking-rejoining enzymes"/>
    <property type="match status" value="1"/>
</dbReference>
<organism evidence="3 4">
    <name type="scientific">Nitrosarchaeum koreense MY1</name>
    <dbReference type="NCBI Taxonomy" id="1001994"/>
    <lineage>
        <taxon>Archaea</taxon>
        <taxon>Nitrososphaerota</taxon>
        <taxon>Nitrososphaeria</taxon>
        <taxon>Nitrosopumilales</taxon>
        <taxon>Nitrosopumilaceae</taxon>
        <taxon>Nitrosarchaeum</taxon>
    </lineage>
</organism>
<dbReference type="GO" id="GO:0006310">
    <property type="term" value="P:DNA recombination"/>
    <property type="evidence" value="ECO:0007669"/>
    <property type="project" value="UniProtKB-KW"/>
</dbReference>
<dbReference type="InterPro" id="IPR011010">
    <property type="entry name" value="DNA_brk_join_enz"/>
</dbReference>
<dbReference type="OrthoDB" id="3343at2157"/>
<dbReference type="InterPro" id="IPR050090">
    <property type="entry name" value="Tyrosine_recombinase_XerCD"/>
</dbReference>
<dbReference type="Gene3D" id="1.10.443.10">
    <property type="entry name" value="Intergrase catalytic core"/>
    <property type="match status" value="1"/>
</dbReference>
<dbReference type="InterPro" id="IPR013762">
    <property type="entry name" value="Integrase-like_cat_sf"/>
</dbReference>
<keyword evidence="4" id="KW-1185">Reference proteome</keyword>
<accession>F9CZ69</accession>
<keyword evidence="1" id="KW-0233">DNA recombination</keyword>
<protein>
    <submittedName>
        <fullName evidence="3">Integrase family protein</fullName>
    </submittedName>
</protein>
<comment type="caution">
    <text evidence="3">The sequence shown here is derived from an EMBL/GenBank/DDBJ whole genome shotgun (WGS) entry which is preliminary data.</text>
</comment>
<dbReference type="Pfam" id="PF00589">
    <property type="entry name" value="Phage_integrase"/>
    <property type="match status" value="1"/>
</dbReference>
<dbReference type="PATRIC" id="fig|1001994.6.peg.1456"/>
<dbReference type="AlphaFoldDB" id="F9CZ69"/>
<feature type="domain" description="Tyr recombinase" evidence="2">
    <location>
        <begin position="147"/>
        <end position="328"/>
    </location>
</feature>
<evidence type="ECO:0000313" key="3">
    <source>
        <dbReference type="EMBL" id="EGP94227.1"/>
    </source>
</evidence>
<dbReference type="Proteomes" id="UP000004440">
    <property type="component" value="Unassembled WGS sequence"/>
</dbReference>
<proteinExistence type="predicted"/>
<dbReference type="PANTHER" id="PTHR30349">
    <property type="entry name" value="PHAGE INTEGRASE-RELATED"/>
    <property type="match status" value="1"/>
</dbReference>
<gene>
    <name evidence="3" type="ORF">MY1_1472</name>
</gene>